<evidence type="ECO:0000256" key="2">
    <source>
        <dbReference type="SAM" id="SignalP"/>
    </source>
</evidence>
<dbReference type="HOGENOM" id="CLU_076649_0_0_1"/>
<dbReference type="PaxDb" id="5141-EFNCRP00000004756"/>
<dbReference type="AlphaFoldDB" id="Q7SAV8"/>
<accession>Q7SAV8</accession>
<feature type="compositionally biased region" description="Low complexity" evidence="1">
    <location>
        <begin position="26"/>
        <end position="83"/>
    </location>
</feature>
<dbReference type="KEGG" id="ncr:NCU08523"/>
<organism evidence="3 4">
    <name type="scientific">Neurospora crassa (strain ATCC 24698 / 74-OR23-1A / CBS 708.71 / DSM 1257 / FGSC 987)</name>
    <dbReference type="NCBI Taxonomy" id="367110"/>
    <lineage>
        <taxon>Eukaryota</taxon>
        <taxon>Fungi</taxon>
        <taxon>Dikarya</taxon>
        <taxon>Ascomycota</taxon>
        <taxon>Pezizomycotina</taxon>
        <taxon>Sordariomycetes</taxon>
        <taxon>Sordariomycetidae</taxon>
        <taxon>Sordariales</taxon>
        <taxon>Sordariaceae</taxon>
        <taxon>Neurospora</taxon>
    </lineage>
</organism>
<dbReference type="EMBL" id="CM002238">
    <property type="protein sequence ID" value="EAA33525.2"/>
    <property type="molecule type" value="Genomic_DNA"/>
</dbReference>
<name>Q7SAV8_NEUCR</name>
<feature type="region of interest" description="Disordered" evidence="1">
    <location>
        <begin position="287"/>
        <end position="325"/>
    </location>
</feature>
<evidence type="ECO:0000256" key="1">
    <source>
        <dbReference type="SAM" id="MobiDB-lite"/>
    </source>
</evidence>
<dbReference type="RefSeq" id="XP_962761.2">
    <property type="nucleotide sequence ID" value="XM_957668.2"/>
</dbReference>
<sequence>MRSLLTTFILFLLFGLLFTPSTAQESSASNTAEPTSTAAATSVSKSIPPTSSSPRASSSSSSTSPSKTTSSSPSATATVPGPSGTNYGPKGPPDVLLHIPELHVGRIELDVNNLRADIALAAEVASLVQLNAGVQVGIDKVNITIADVDANLDLVIRLGNLVKVVNRTLSTLDLNPALINLIDGVVDAVDGVIGAVDGLLGSVVQGDSKVNFLIDNLGNIVQEVVGGSSTIVGDYLNNMTFTGTVKDLGKGLTQKTYKYEALGSLVNVVTNALGQVVQAVVIGAGGGGGGGGGTDDEFDDGNGDGDGECGANFNFDGLRWDDGEG</sequence>
<reference evidence="3 4" key="1">
    <citation type="journal article" date="2003" name="Nature">
        <title>The genome sequence of the filamentous fungus Neurospora crassa.</title>
        <authorList>
            <person name="Galagan J.E."/>
            <person name="Calvo S.E."/>
            <person name="Borkovich K.A."/>
            <person name="Selker E.U."/>
            <person name="Read N.D."/>
            <person name="Jaffe D."/>
            <person name="FitzHugh W."/>
            <person name="Ma L.J."/>
            <person name="Smirnov S."/>
            <person name="Purcell S."/>
            <person name="Rehman B."/>
            <person name="Elkins T."/>
            <person name="Engels R."/>
            <person name="Wang S."/>
            <person name="Nielsen C.B."/>
            <person name="Butler J."/>
            <person name="Endrizzi M."/>
            <person name="Qui D."/>
            <person name="Ianakiev P."/>
            <person name="Bell-Pedersen D."/>
            <person name="Nelson M.A."/>
            <person name="Werner-Washburne M."/>
            <person name="Selitrennikoff C.P."/>
            <person name="Kinsey J.A."/>
            <person name="Braun E.L."/>
            <person name="Zelter A."/>
            <person name="Schulte U."/>
            <person name="Kothe G.O."/>
            <person name="Jedd G."/>
            <person name="Mewes W."/>
            <person name="Staben C."/>
            <person name="Marcotte E."/>
            <person name="Greenberg D."/>
            <person name="Roy A."/>
            <person name="Foley K."/>
            <person name="Naylor J."/>
            <person name="Stange-Thomann N."/>
            <person name="Barrett R."/>
            <person name="Gnerre S."/>
            <person name="Kamal M."/>
            <person name="Kamvysselis M."/>
            <person name="Mauceli E."/>
            <person name="Bielke C."/>
            <person name="Rudd S."/>
            <person name="Frishman D."/>
            <person name="Krystofova S."/>
            <person name="Rasmussen C."/>
            <person name="Metzenberg R.L."/>
            <person name="Perkins D.D."/>
            <person name="Kroken S."/>
            <person name="Cogoni C."/>
            <person name="Macino G."/>
            <person name="Catcheside D."/>
            <person name="Li W."/>
            <person name="Pratt R.J."/>
            <person name="Osmani S.A."/>
            <person name="DeSouza C.P."/>
            <person name="Glass L."/>
            <person name="Orbach M.J."/>
            <person name="Berglund J.A."/>
            <person name="Voelker R."/>
            <person name="Yarden O."/>
            <person name="Plamann M."/>
            <person name="Seiler S."/>
            <person name="Dunlap J."/>
            <person name="Radford A."/>
            <person name="Aramayo R."/>
            <person name="Natvig D.O."/>
            <person name="Alex L.A."/>
            <person name="Mannhaupt G."/>
            <person name="Ebbole D.J."/>
            <person name="Freitag M."/>
            <person name="Paulsen I."/>
            <person name="Sachs M.S."/>
            <person name="Lander E.S."/>
            <person name="Nusbaum C."/>
            <person name="Birren B."/>
        </authorList>
    </citation>
    <scope>NUCLEOTIDE SEQUENCE [LARGE SCALE GENOMIC DNA]</scope>
    <source>
        <strain evidence="4">ATCC 24698 / 74-OR23-1A / CBS 708.71 / DSM 1257 / FGSC 987</strain>
    </source>
</reference>
<dbReference type="VEuPathDB" id="FungiDB:NCU08523"/>
<gene>
    <name evidence="3" type="ORF">NCU08523</name>
</gene>
<dbReference type="GeneID" id="3878909"/>
<feature type="signal peptide" evidence="2">
    <location>
        <begin position="1"/>
        <end position="23"/>
    </location>
</feature>
<feature type="region of interest" description="Disordered" evidence="1">
    <location>
        <begin position="26"/>
        <end position="92"/>
    </location>
</feature>
<feature type="compositionally biased region" description="Acidic residues" evidence="1">
    <location>
        <begin position="294"/>
        <end position="307"/>
    </location>
</feature>
<dbReference type="STRING" id="367110.Q7SAV8"/>
<feature type="chain" id="PRO_5004291154" evidence="2">
    <location>
        <begin position="24"/>
        <end position="325"/>
    </location>
</feature>
<dbReference type="InParanoid" id="Q7SAV8"/>
<evidence type="ECO:0000313" key="4">
    <source>
        <dbReference type="Proteomes" id="UP000001805"/>
    </source>
</evidence>
<dbReference type="Proteomes" id="UP000001805">
    <property type="component" value="Chromosome 3, Linkage Group III"/>
</dbReference>
<proteinExistence type="predicted"/>
<protein>
    <submittedName>
        <fullName evidence="3">Uncharacterized protein</fullName>
    </submittedName>
</protein>
<dbReference type="OrthoDB" id="5587021at2759"/>
<keyword evidence="2" id="KW-0732">Signal</keyword>
<evidence type="ECO:0000313" key="3">
    <source>
        <dbReference type="EMBL" id="EAA33525.2"/>
    </source>
</evidence>
<keyword evidence="4" id="KW-1185">Reference proteome</keyword>